<dbReference type="AlphaFoldDB" id="K1XYQ9"/>
<proteinExistence type="predicted"/>
<dbReference type="GO" id="GO:0006260">
    <property type="term" value="P:DNA replication"/>
    <property type="evidence" value="ECO:0007669"/>
    <property type="project" value="InterPro"/>
</dbReference>
<accession>K1XYQ9</accession>
<sequence length="72" mass="8446">MQTFFNKDGLEIHRTPCQVFTRVMGYLRPVSQYNIGKKSEFYSRKYFEEGKTANSTFVRQFAPKMEFVACGC</sequence>
<comment type="caution">
    <text evidence="1">The sequence shown here is derived from an EMBL/GenBank/DDBJ whole genome shotgun (WGS) entry which is preliminary data.</text>
</comment>
<dbReference type="EMBL" id="AMFJ01036053">
    <property type="protein sequence ID" value="EKD25483.1"/>
    <property type="molecule type" value="Genomic_DNA"/>
</dbReference>
<name>K1XYQ9_9BACT</name>
<dbReference type="Pfam" id="PF13597">
    <property type="entry name" value="NRDD"/>
    <property type="match status" value="1"/>
</dbReference>
<dbReference type="InterPro" id="IPR012833">
    <property type="entry name" value="NrdD"/>
</dbReference>
<protein>
    <submittedName>
        <fullName evidence="1">Uncharacterized protein</fullName>
    </submittedName>
</protein>
<gene>
    <name evidence="1" type="ORF">ACD_80C00046G0010</name>
</gene>
<organism evidence="1">
    <name type="scientific">uncultured bacterium</name>
    <name type="common">gcode 4</name>
    <dbReference type="NCBI Taxonomy" id="1234023"/>
    <lineage>
        <taxon>Bacteria</taxon>
        <taxon>environmental samples</taxon>
    </lineage>
</organism>
<reference evidence="1" key="1">
    <citation type="journal article" date="2012" name="Science">
        <title>Fermentation, hydrogen, and sulfur metabolism in multiple uncultivated bacterial phyla.</title>
        <authorList>
            <person name="Wrighton K.C."/>
            <person name="Thomas B.C."/>
            <person name="Sharon I."/>
            <person name="Miller C.S."/>
            <person name="Castelle C.J."/>
            <person name="VerBerkmoes N.C."/>
            <person name="Wilkins M.J."/>
            <person name="Hettich R.L."/>
            <person name="Lipton M.S."/>
            <person name="Williams K.H."/>
            <person name="Long P.E."/>
            <person name="Banfield J.F."/>
        </authorList>
    </citation>
    <scope>NUCLEOTIDE SEQUENCE [LARGE SCALE GENOMIC DNA]</scope>
</reference>
<dbReference type="GO" id="GO:0008998">
    <property type="term" value="F:ribonucleoside-triphosphate reductase (thioredoxin) activity"/>
    <property type="evidence" value="ECO:0007669"/>
    <property type="project" value="InterPro"/>
</dbReference>
<evidence type="ECO:0000313" key="1">
    <source>
        <dbReference type="EMBL" id="EKD25483.1"/>
    </source>
</evidence>